<dbReference type="STRING" id="545501.BN997_04308"/>
<dbReference type="PIRSF" id="PIRSF006816">
    <property type="entry name" value="Cyc3_hyd_g"/>
    <property type="match status" value="1"/>
</dbReference>
<feature type="binding site" evidence="11 13">
    <location>
        <position position="226"/>
    </location>
    <ligand>
        <name>[2Fe-2S] cluster</name>
        <dbReference type="ChEBI" id="CHEBI:190135"/>
    </ligand>
</feature>
<dbReference type="InterPro" id="IPR037117">
    <property type="entry name" value="Dihydroorotate_DH_ele_sf"/>
</dbReference>
<feature type="binding site" evidence="11 12">
    <location>
        <begin position="75"/>
        <end position="76"/>
    </location>
    <ligand>
        <name>FAD</name>
        <dbReference type="ChEBI" id="CHEBI:57692"/>
    </ligand>
</feature>
<protein>
    <recommendedName>
        <fullName evidence="11">Dihydroorotate dehydrogenase B (NAD(+)), electron transfer subunit</fullName>
    </recommendedName>
    <alternativeName>
        <fullName evidence="11">Dihydroorotate oxidase B, electron transfer subunit</fullName>
    </alternativeName>
</protein>
<evidence type="ECO:0000313" key="16">
    <source>
        <dbReference type="Proteomes" id="UP000040453"/>
    </source>
</evidence>
<dbReference type="InterPro" id="IPR017927">
    <property type="entry name" value="FAD-bd_FR_type"/>
</dbReference>
<dbReference type="InterPro" id="IPR017938">
    <property type="entry name" value="Riboflavin_synthase-like_b-brl"/>
</dbReference>
<evidence type="ECO:0000256" key="7">
    <source>
        <dbReference type="ARBA" id="ARBA00022975"/>
    </source>
</evidence>
<dbReference type="AlphaFoldDB" id="A0A0A1MXX3"/>
<dbReference type="GO" id="GO:0016491">
    <property type="term" value="F:oxidoreductase activity"/>
    <property type="evidence" value="ECO:0007669"/>
    <property type="project" value="InterPro"/>
</dbReference>
<evidence type="ECO:0000256" key="9">
    <source>
        <dbReference type="ARBA" id="ARBA00023004"/>
    </source>
</evidence>
<keyword evidence="16" id="KW-1185">Reference proteome</keyword>
<reference evidence="15 16" key="1">
    <citation type="submission" date="2014-11" db="EMBL/GenBank/DDBJ databases">
        <authorList>
            <person name="Urmite Genomes Urmite Genomes"/>
        </authorList>
    </citation>
    <scope>NUCLEOTIDE SEQUENCE [LARGE SCALE GENOMIC DNA]</scope>
    <source>
        <strain evidence="15 16">Oc5</strain>
    </source>
</reference>
<dbReference type="InterPro" id="IPR023455">
    <property type="entry name" value="Dihydroorotate_DHASE_ETsu"/>
</dbReference>
<dbReference type="PROSITE" id="PS51384">
    <property type="entry name" value="FAD_FR"/>
    <property type="match status" value="1"/>
</dbReference>
<dbReference type="GO" id="GO:0046872">
    <property type="term" value="F:metal ion binding"/>
    <property type="evidence" value="ECO:0007669"/>
    <property type="project" value="UniProtKB-KW"/>
</dbReference>
<evidence type="ECO:0000259" key="14">
    <source>
        <dbReference type="PROSITE" id="PS51384"/>
    </source>
</evidence>
<dbReference type="Pfam" id="PF00970">
    <property type="entry name" value="FAD_binding_6"/>
    <property type="match status" value="1"/>
</dbReference>
<evidence type="ECO:0000256" key="4">
    <source>
        <dbReference type="ARBA" id="ARBA00022714"/>
    </source>
</evidence>
<dbReference type="SUPFAM" id="SSF52343">
    <property type="entry name" value="Ferredoxin reductase-like, C-terminal NADP-linked domain"/>
    <property type="match status" value="1"/>
</dbReference>
<dbReference type="Gene3D" id="3.40.50.80">
    <property type="entry name" value="Nucleotide-binding domain of ferredoxin-NADP reductase (FNR) module"/>
    <property type="match status" value="1"/>
</dbReference>
<evidence type="ECO:0000256" key="1">
    <source>
        <dbReference type="ARBA" id="ARBA00006422"/>
    </source>
</evidence>
<evidence type="ECO:0000313" key="15">
    <source>
        <dbReference type="EMBL" id="CEI84364.1"/>
    </source>
</evidence>
<dbReference type="Pfam" id="PF10418">
    <property type="entry name" value="DHODB_Fe-S_bind"/>
    <property type="match status" value="1"/>
</dbReference>
<keyword evidence="10 11" id="KW-0411">Iron-sulfur</keyword>
<dbReference type="Gene3D" id="2.10.240.10">
    <property type="entry name" value="Dihydroorotate dehydrogenase, electron transfer subunit"/>
    <property type="match status" value="1"/>
</dbReference>
<comment type="cofactor">
    <cofactor evidence="11 12">
        <name>FAD</name>
        <dbReference type="ChEBI" id="CHEBI:57692"/>
    </cofactor>
    <text evidence="11 12">Binds 1 FAD per subunit.</text>
</comment>
<evidence type="ECO:0000256" key="6">
    <source>
        <dbReference type="ARBA" id="ARBA00022827"/>
    </source>
</evidence>
<feature type="binding site" evidence="11 13">
    <location>
        <position position="223"/>
    </location>
    <ligand>
        <name>[2Fe-2S] cluster</name>
        <dbReference type="ChEBI" id="CHEBI:190135"/>
    </ligand>
</feature>
<comment type="pathway">
    <text evidence="11">Pyrimidine metabolism; UMP biosynthesis via de novo pathway; orotate from (S)-dihydroorotate (NAD(+) route): step 1/1.</text>
</comment>
<keyword evidence="8 11" id="KW-0249">Electron transport</keyword>
<evidence type="ECO:0000256" key="13">
    <source>
        <dbReference type="PIRSR" id="PIRSR006816-2"/>
    </source>
</evidence>
<evidence type="ECO:0000256" key="5">
    <source>
        <dbReference type="ARBA" id="ARBA00022723"/>
    </source>
</evidence>
<keyword evidence="3 11" id="KW-0285">Flavoprotein</keyword>
<comment type="caution">
    <text evidence="11">Lacks conserved residue(s) required for the propagation of feature annotation.</text>
</comment>
<dbReference type="HAMAP" id="MF_01211">
    <property type="entry name" value="DHODB_Fe_S_bind"/>
    <property type="match status" value="1"/>
</dbReference>
<dbReference type="SUPFAM" id="SSF63380">
    <property type="entry name" value="Riboflavin synthase domain-like"/>
    <property type="match status" value="1"/>
</dbReference>
<dbReference type="InterPro" id="IPR012165">
    <property type="entry name" value="Cyt_c3_hydrogenase_gsu"/>
</dbReference>
<dbReference type="GO" id="GO:0009055">
    <property type="term" value="F:electron transfer activity"/>
    <property type="evidence" value="ECO:0007669"/>
    <property type="project" value="UniProtKB-UniRule"/>
</dbReference>
<dbReference type="InterPro" id="IPR039261">
    <property type="entry name" value="FNR_nucleotide-bd"/>
</dbReference>
<name>A0A0A1MXX3_9BACI</name>
<keyword evidence="7 11" id="KW-0665">Pyrimidine biosynthesis</keyword>
<comment type="subunit">
    <text evidence="11">Heterotetramer of 2 PyrK and 2 PyrD type B subunits.</text>
</comment>
<dbReference type="InterPro" id="IPR008333">
    <property type="entry name" value="Cbr1-like_FAD-bd_dom"/>
</dbReference>
<dbReference type="RefSeq" id="WP_319022540.1">
    <property type="nucleotide sequence ID" value="NZ_JABUYK010000004.1"/>
</dbReference>
<sequence length="252" mass="27316">MMKKRHEMEVIAVDTIAKETIEMTLYQPEISQQTVPGQFLHLLVPGFTLRRPISIAKVNSEEGTVTILFKVVGGGTKALAAYQPGMTVDALGPNGNGFQVDDVQEGERILLVGGGIGVPPIYHLAKRLSEKNVELVAVLGFQSKDYVFYEEAFQKIAETYVVTNDGSYGHQGFVTHVFSEVGAFDQYFSCGPLPMLRAVTTELKDAAGKVSLEERMGCGVGACMACVLPTVDNSYKKICSDGPVFSAQEVIL</sequence>
<comment type="function">
    <text evidence="11">Responsible for channeling the electrons from the oxidation of dihydroorotate from the FMN redox center in the PyrD type B subunit to the ultimate electron acceptor NAD(+).</text>
</comment>
<dbReference type="InterPro" id="IPR050353">
    <property type="entry name" value="PyrK_electron_transfer"/>
</dbReference>
<dbReference type="PANTHER" id="PTHR43513:SF3">
    <property type="entry name" value="DIHYDROOROTATE DEHYDROGENASE B (NAD(+)), ELECTRON TRANSFER SUBUNIT-RELATED"/>
    <property type="match status" value="1"/>
</dbReference>
<keyword evidence="6 11" id="KW-0274">FAD</keyword>
<comment type="similarity">
    <text evidence="1 11">Belongs to the PyrK family.</text>
</comment>
<feature type="binding site" evidence="11 13">
    <location>
        <position position="239"/>
    </location>
    <ligand>
        <name>[2Fe-2S] cluster</name>
        <dbReference type="ChEBI" id="CHEBI:190135"/>
    </ligand>
</feature>
<dbReference type="Gene3D" id="2.40.30.10">
    <property type="entry name" value="Translation factors"/>
    <property type="match status" value="1"/>
</dbReference>
<proteinExistence type="inferred from homology"/>
<feature type="binding site" evidence="11 13">
    <location>
        <position position="218"/>
    </location>
    <ligand>
        <name>[2Fe-2S] cluster</name>
        <dbReference type="ChEBI" id="CHEBI:190135"/>
    </ligand>
</feature>
<gene>
    <name evidence="11 15" type="primary">pyrK</name>
    <name evidence="15" type="ORF">BN997_04308</name>
</gene>
<organism evidence="15 16">
    <name type="scientific">Oceanobacillus oncorhynchi</name>
    <dbReference type="NCBI Taxonomy" id="545501"/>
    <lineage>
        <taxon>Bacteria</taxon>
        <taxon>Bacillati</taxon>
        <taxon>Bacillota</taxon>
        <taxon>Bacilli</taxon>
        <taxon>Bacillales</taxon>
        <taxon>Bacillaceae</taxon>
        <taxon>Oceanobacillus</taxon>
    </lineage>
</organism>
<dbReference type="GO" id="GO:0044205">
    <property type="term" value="P:'de novo' UMP biosynthetic process"/>
    <property type="evidence" value="ECO:0007669"/>
    <property type="project" value="UniProtKB-UniRule"/>
</dbReference>
<evidence type="ECO:0000256" key="11">
    <source>
        <dbReference type="HAMAP-Rule" id="MF_01211"/>
    </source>
</evidence>
<keyword evidence="5 11" id="KW-0479">Metal-binding</keyword>
<dbReference type="CDD" id="cd06218">
    <property type="entry name" value="DHOD_e_trans"/>
    <property type="match status" value="1"/>
</dbReference>
<comment type="cofactor">
    <cofactor evidence="11">
        <name>[2Fe-2S] cluster</name>
        <dbReference type="ChEBI" id="CHEBI:190135"/>
    </cofactor>
    <text evidence="11">Binds 1 [2Fe-2S] cluster per subunit.</text>
</comment>
<keyword evidence="4 11" id="KW-0001">2Fe-2S</keyword>
<dbReference type="EMBL" id="CDGG01000001">
    <property type="protein sequence ID" value="CEI84364.1"/>
    <property type="molecule type" value="Genomic_DNA"/>
</dbReference>
<evidence type="ECO:0000256" key="2">
    <source>
        <dbReference type="ARBA" id="ARBA00022448"/>
    </source>
</evidence>
<evidence type="ECO:0000256" key="10">
    <source>
        <dbReference type="ARBA" id="ARBA00023014"/>
    </source>
</evidence>
<keyword evidence="9 11" id="KW-0408">Iron</keyword>
<comment type="cofactor">
    <cofactor evidence="13">
        <name>[2Fe-2S] cluster</name>
        <dbReference type="ChEBI" id="CHEBI:190135"/>
    </cofactor>
    <text evidence="13">Binds 1 [2Fe-2S] cluster per subunit.</text>
</comment>
<feature type="binding site" evidence="11 12">
    <location>
        <begin position="51"/>
        <end position="54"/>
    </location>
    <ligand>
        <name>FAD</name>
        <dbReference type="ChEBI" id="CHEBI:57692"/>
    </ligand>
</feature>
<dbReference type="GO" id="GO:0050660">
    <property type="term" value="F:flavin adenine dinucleotide binding"/>
    <property type="evidence" value="ECO:0007669"/>
    <property type="project" value="InterPro"/>
</dbReference>
<keyword evidence="2 11" id="KW-0813">Transport</keyword>
<evidence type="ECO:0000256" key="3">
    <source>
        <dbReference type="ARBA" id="ARBA00022630"/>
    </source>
</evidence>
<accession>A0A0A1MXX3</accession>
<dbReference type="UniPathway" id="UPA00070">
    <property type="reaction ID" value="UER00945"/>
</dbReference>
<evidence type="ECO:0000256" key="12">
    <source>
        <dbReference type="PIRSR" id="PIRSR006816-1"/>
    </source>
</evidence>
<dbReference type="InterPro" id="IPR019480">
    <property type="entry name" value="Dihydroorotate_DH_Fe-S-bd"/>
</dbReference>
<evidence type="ECO:0000256" key="8">
    <source>
        <dbReference type="ARBA" id="ARBA00022982"/>
    </source>
</evidence>
<dbReference type="PANTHER" id="PTHR43513">
    <property type="entry name" value="DIHYDROOROTATE DEHYDROGENASE B (NAD(+)), ELECTRON TRANSFER SUBUNIT"/>
    <property type="match status" value="1"/>
</dbReference>
<feature type="domain" description="FAD-binding FR-type" evidence="14">
    <location>
        <begin position="3"/>
        <end position="100"/>
    </location>
</feature>
<dbReference type="GO" id="GO:0051537">
    <property type="term" value="F:2 iron, 2 sulfur cluster binding"/>
    <property type="evidence" value="ECO:0007669"/>
    <property type="project" value="UniProtKB-KW"/>
</dbReference>
<dbReference type="Proteomes" id="UP000040453">
    <property type="component" value="Unassembled WGS sequence"/>
</dbReference>